<dbReference type="EMBL" id="WJBH02000008">
    <property type="protein sequence ID" value="KAI9554974.1"/>
    <property type="molecule type" value="Genomic_DNA"/>
</dbReference>
<feature type="region of interest" description="Disordered" evidence="1">
    <location>
        <begin position="112"/>
        <end position="134"/>
    </location>
</feature>
<evidence type="ECO:0000313" key="3">
    <source>
        <dbReference type="Proteomes" id="UP000820818"/>
    </source>
</evidence>
<keyword evidence="3" id="KW-1185">Reference proteome</keyword>
<accession>A0AAD5KL67</accession>
<dbReference type="AlphaFoldDB" id="A0AAD5KL67"/>
<organism evidence="2 3">
    <name type="scientific">Daphnia sinensis</name>
    <dbReference type="NCBI Taxonomy" id="1820382"/>
    <lineage>
        <taxon>Eukaryota</taxon>
        <taxon>Metazoa</taxon>
        <taxon>Ecdysozoa</taxon>
        <taxon>Arthropoda</taxon>
        <taxon>Crustacea</taxon>
        <taxon>Branchiopoda</taxon>
        <taxon>Diplostraca</taxon>
        <taxon>Cladocera</taxon>
        <taxon>Anomopoda</taxon>
        <taxon>Daphniidae</taxon>
        <taxon>Daphnia</taxon>
        <taxon>Daphnia similis group</taxon>
    </lineage>
</organism>
<name>A0AAD5KL67_9CRUS</name>
<comment type="caution">
    <text evidence="2">The sequence shown here is derived from an EMBL/GenBank/DDBJ whole genome shotgun (WGS) entry which is preliminary data.</text>
</comment>
<protein>
    <submittedName>
        <fullName evidence="2">Uncharacterized protein</fullName>
    </submittedName>
</protein>
<dbReference type="Proteomes" id="UP000820818">
    <property type="component" value="Linkage Group LG8"/>
</dbReference>
<gene>
    <name evidence="2" type="ORF">GHT06_020263</name>
</gene>
<reference evidence="2 3" key="1">
    <citation type="submission" date="2022-05" db="EMBL/GenBank/DDBJ databases">
        <title>A multi-omics perspective on studying reproductive biology in Daphnia sinensis.</title>
        <authorList>
            <person name="Jia J."/>
        </authorList>
    </citation>
    <scope>NUCLEOTIDE SEQUENCE [LARGE SCALE GENOMIC DNA]</scope>
    <source>
        <strain evidence="2 3">WSL</strain>
    </source>
</reference>
<feature type="compositionally biased region" description="Polar residues" evidence="1">
    <location>
        <begin position="115"/>
        <end position="127"/>
    </location>
</feature>
<proteinExistence type="predicted"/>
<sequence length="134" mass="15736">MLHSCCIPNCTSGYTYKLGCEEKVKMFKRKCNEQQKWQLTNRTKGFEHKGVWRSYNGTMLLEPRPLKYLTEKKINSCLECRLFGYGSNKKIWNFNQTKVENKLDERRVLRAKANGENNVSNPAQSLRKQARVVQ</sequence>
<evidence type="ECO:0000256" key="1">
    <source>
        <dbReference type="SAM" id="MobiDB-lite"/>
    </source>
</evidence>
<evidence type="ECO:0000313" key="2">
    <source>
        <dbReference type="EMBL" id="KAI9554974.1"/>
    </source>
</evidence>